<dbReference type="Proteomes" id="UP000069241">
    <property type="component" value="Chromosome"/>
</dbReference>
<dbReference type="AlphaFoldDB" id="A0A0X8JIT9"/>
<sequence>MTPSPSNPHEQHNGANLPERISGASGTSGNNEQRRVLDAEVLEPGQEHDRRNGHAGAFGDQDRHSGRGFGGAEFRRGFGPGGLRFGHIWTSGRMEQNACLAPCITFALFLVCLAQFGLLAGIGFVFFHIVGSVAGSMRDMRLLMQGREPNPWPWRIGNWLVCFLLTAWLAGGFD</sequence>
<feature type="region of interest" description="Disordered" evidence="1">
    <location>
        <begin position="1"/>
        <end position="73"/>
    </location>
</feature>
<keyword evidence="2" id="KW-0472">Membrane</keyword>
<proteinExistence type="predicted"/>
<evidence type="ECO:0000256" key="1">
    <source>
        <dbReference type="SAM" id="MobiDB-lite"/>
    </source>
</evidence>
<keyword evidence="2" id="KW-1133">Transmembrane helix</keyword>
<dbReference type="KEGG" id="dfi:AXF13_03900"/>
<evidence type="ECO:0000313" key="4">
    <source>
        <dbReference type="Proteomes" id="UP000069241"/>
    </source>
</evidence>
<dbReference type="RefSeq" id="WP_062251716.1">
    <property type="nucleotide sequence ID" value="NZ_CP014229.1"/>
</dbReference>
<accession>A0A0X8JIT9</accession>
<dbReference type="STRING" id="44742.AXF13_03900"/>
<evidence type="ECO:0000256" key="2">
    <source>
        <dbReference type="SAM" id="Phobius"/>
    </source>
</evidence>
<keyword evidence="2" id="KW-0812">Transmembrane</keyword>
<feature type="transmembrane region" description="Helical" evidence="2">
    <location>
        <begin position="152"/>
        <end position="171"/>
    </location>
</feature>
<name>A0A0X8JIT9_9BACT</name>
<organism evidence="3 4">
    <name type="scientific">Desulfovibrio fairfieldensis</name>
    <dbReference type="NCBI Taxonomy" id="44742"/>
    <lineage>
        <taxon>Bacteria</taxon>
        <taxon>Pseudomonadati</taxon>
        <taxon>Thermodesulfobacteriota</taxon>
        <taxon>Desulfovibrionia</taxon>
        <taxon>Desulfovibrionales</taxon>
        <taxon>Desulfovibrionaceae</taxon>
        <taxon>Desulfovibrio</taxon>
    </lineage>
</organism>
<evidence type="ECO:0000313" key="3">
    <source>
        <dbReference type="EMBL" id="AMD89322.1"/>
    </source>
</evidence>
<protein>
    <submittedName>
        <fullName evidence="3">Uncharacterized protein</fullName>
    </submittedName>
</protein>
<gene>
    <name evidence="3" type="ORF">AXF13_03900</name>
</gene>
<keyword evidence="4" id="KW-1185">Reference proteome</keyword>
<reference evidence="4" key="1">
    <citation type="submission" date="2016-02" db="EMBL/GenBank/DDBJ databases">
        <authorList>
            <person name="Holder M.E."/>
            <person name="Ajami N.J."/>
            <person name="Petrosino J.F."/>
        </authorList>
    </citation>
    <scope>NUCLEOTIDE SEQUENCE [LARGE SCALE GENOMIC DNA]</scope>
    <source>
        <strain evidence="4">CCUG 45958</strain>
    </source>
</reference>
<dbReference type="EMBL" id="CP014229">
    <property type="protein sequence ID" value="AMD89322.1"/>
    <property type="molecule type" value="Genomic_DNA"/>
</dbReference>
<feature type="transmembrane region" description="Helical" evidence="2">
    <location>
        <begin position="106"/>
        <end position="131"/>
    </location>
</feature>